<gene>
    <name evidence="1" type="ORF">GCM10008961_19450</name>
</gene>
<accession>A0ABQ2SIW7</accession>
<name>A0ABQ2SIW7_9DEIO</name>
<keyword evidence="2" id="KW-1185">Reference proteome</keyword>
<organism evidence="1 2">
    <name type="scientific">Deinococcus knuensis</name>
    <dbReference type="NCBI Taxonomy" id="1837380"/>
    <lineage>
        <taxon>Bacteria</taxon>
        <taxon>Thermotogati</taxon>
        <taxon>Deinococcota</taxon>
        <taxon>Deinococci</taxon>
        <taxon>Deinococcales</taxon>
        <taxon>Deinococcaceae</taxon>
        <taxon>Deinococcus</taxon>
    </lineage>
</organism>
<dbReference type="Proteomes" id="UP000620633">
    <property type="component" value="Unassembled WGS sequence"/>
</dbReference>
<evidence type="ECO:0000313" key="2">
    <source>
        <dbReference type="Proteomes" id="UP000620633"/>
    </source>
</evidence>
<evidence type="ECO:0000313" key="1">
    <source>
        <dbReference type="EMBL" id="GGS27955.1"/>
    </source>
</evidence>
<dbReference type="EMBL" id="BMQO01000007">
    <property type="protein sequence ID" value="GGS27955.1"/>
    <property type="molecule type" value="Genomic_DNA"/>
</dbReference>
<comment type="caution">
    <text evidence="1">The sequence shown here is derived from an EMBL/GenBank/DDBJ whole genome shotgun (WGS) entry which is preliminary data.</text>
</comment>
<dbReference type="Pfam" id="PF10722">
    <property type="entry name" value="YbjN"/>
    <property type="match status" value="1"/>
</dbReference>
<sequence>MNTWNRTKMVGTASLNSKGNVALSMWVNLRNGVSAENLHDSFEWWEFILGDFKDFLSE</sequence>
<reference evidence="2" key="1">
    <citation type="journal article" date="2019" name="Int. J. Syst. Evol. Microbiol.">
        <title>The Global Catalogue of Microorganisms (GCM) 10K type strain sequencing project: providing services to taxonomists for standard genome sequencing and annotation.</title>
        <authorList>
            <consortium name="The Broad Institute Genomics Platform"/>
            <consortium name="The Broad Institute Genome Sequencing Center for Infectious Disease"/>
            <person name="Wu L."/>
            <person name="Ma J."/>
        </authorList>
    </citation>
    <scope>NUCLEOTIDE SEQUENCE [LARGE SCALE GENOMIC DNA]</scope>
    <source>
        <strain evidence="2">JCM 31406</strain>
    </source>
</reference>
<proteinExistence type="predicted"/>
<protein>
    <submittedName>
        <fullName evidence="1">Uncharacterized protein</fullName>
    </submittedName>
</protein>
<dbReference type="InterPro" id="IPR019660">
    <property type="entry name" value="Put_sensory_transdc_reg_YbjN"/>
</dbReference>